<dbReference type="AlphaFoldDB" id="A0A917H401"/>
<dbReference type="Proteomes" id="UP000622860">
    <property type="component" value="Unassembled WGS sequence"/>
</dbReference>
<comment type="caution">
    <text evidence="1">The sequence shown here is derived from an EMBL/GenBank/DDBJ whole genome shotgun (WGS) entry which is preliminary data.</text>
</comment>
<gene>
    <name evidence="1" type="ORF">GCM10011398_07080</name>
</gene>
<sequence>MWNVWCGFIGEVRNLPKNITADQLNVFKQQCNPRGPDMLWHQIFVENKYNLEAI</sequence>
<evidence type="ECO:0000313" key="2">
    <source>
        <dbReference type="Proteomes" id="UP000622860"/>
    </source>
</evidence>
<evidence type="ECO:0000313" key="1">
    <source>
        <dbReference type="EMBL" id="GGG66027.1"/>
    </source>
</evidence>
<dbReference type="RefSeq" id="WP_188453976.1">
    <property type="nucleotide sequence ID" value="NZ_BMFR01000002.1"/>
</dbReference>
<proteinExistence type="predicted"/>
<keyword evidence="2" id="KW-1185">Reference proteome</keyword>
<reference evidence="1" key="2">
    <citation type="submission" date="2020-09" db="EMBL/GenBank/DDBJ databases">
        <authorList>
            <person name="Sun Q."/>
            <person name="Zhou Y."/>
        </authorList>
    </citation>
    <scope>NUCLEOTIDE SEQUENCE</scope>
    <source>
        <strain evidence="1">CGMCC 1.12754</strain>
    </source>
</reference>
<organism evidence="1 2">
    <name type="scientific">Virgibacillus oceani</name>
    <dbReference type="NCBI Taxonomy" id="1479511"/>
    <lineage>
        <taxon>Bacteria</taxon>
        <taxon>Bacillati</taxon>
        <taxon>Bacillota</taxon>
        <taxon>Bacilli</taxon>
        <taxon>Bacillales</taxon>
        <taxon>Bacillaceae</taxon>
        <taxon>Virgibacillus</taxon>
    </lineage>
</organism>
<reference evidence="1" key="1">
    <citation type="journal article" date="2014" name="Int. J. Syst. Evol. Microbiol.">
        <title>Complete genome sequence of Corynebacterium casei LMG S-19264T (=DSM 44701T), isolated from a smear-ripened cheese.</title>
        <authorList>
            <consortium name="US DOE Joint Genome Institute (JGI-PGF)"/>
            <person name="Walter F."/>
            <person name="Albersmeier A."/>
            <person name="Kalinowski J."/>
            <person name="Ruckert C."/>
        </authorList>
    </citation>
    <scope>NUCLEOTIDE SEQUENCE</scope>
    <source>
        <strain evidence="1">CGMCC 1.12754</strain>
    </source>
</reference>
<dbReference type="EMBL" id="BMFR01000002">
    <property type="protein sequence ID" value="GGG66027.1"/>
    <property type="molecule type" value="Genomic_DNA"/>
</dbReference>
<name>A0A917H401_9BACI</name>
<protein>
    <submittedName>
        <fullName evidence="1">Uncharacterized protein</fullName>
    </submittedName>
</protein>
<accession>A0A917H401</accession>